<keyword evidence="1" id="KW-0472">Membrane</keyword>
<dbReference type="Proteomes" id="UP001596512">
    <property type="component" value="Unassembled WGS sequence"/>
</dbReference>
<dbReference type="EMBL" id="JBHTEY010000004">
    <property type="protein sequence ID" value="MFC7614581.1"/>
    <property type="molecule type" value="Genomic_DNA"/>
</dbReference>
<name>A0ABW2TM56_9PSEU</name>
<evidence type="ECO:0000313" key="3">
    <source>
        <dbReference type="Proteomes" id="UP001596512"/>
    </source>
</evidence>
<keyword evidence="3" id="KW-1185">Reference proteome</keyword>
<gene>
    <name evidence="2" type="ORF">ACFQV2_14650</name>
</gene>
<feature type="transmembrane region" description="Helical" evidence="1">
    <location>
        <begin position="145"/>
        <end position="163"/>
    </location>
</feature>
<sequence length="164" mass="16033">MTSLFGAQALIAHTIALVSAWAYDLGVKATAASVLPYAVSFGLLPLVVGPAPAWLVAAAVALGCAAHFANAVPDLADDLATGVRGLPHRLGATASTAVAACLVLVTGLVLAFGPPGPPGWLPLTAVGLAVLVLAAGVARGGRAPFAAVLLVALLDVAVAAYVLA</sequence>
<reference evidence="3" key="1">
    <citation type="journal article" date="2019" name="Int. J. Syst. Evol. Microbiol.">
        <title>The Global Catalogue of Microorganisms (GCM) 10K type strain sequencing project: providing services to taxonomists for standard genome sequencing and annotation.</title>
        <authorList>
            <consortium name="The Broad Institute Genomics Platform"/>
            <consortium name="The Broad Institute Genome Sequencing Center for Infectious Disease"/>
            <person name="Wu L."/>
            <person name="Ma J."/>
        </authorList>
    </citation>
    <scope>NUCLEOTIDE SEQUENCE [LARGE SCALE GENOMIC DNA]</scope>
    <source>
        <strain evidence="3">JCM 17695</strain>
    </source>
</reference>
<evidence type="ECO:0000256" key="1">
    <source>
        <dbReference type="SAM" id="Phobius"/>
    </source>
</evidence>
<feature type="transmembrane region" description="Helical" evidence="1">
    <location>
        <begin position="90"/>
        <end position="113"/>
    </location>
</feature>
<keyword evidence="1" id="KW-1133">Transmembrane helix</keyword>
<evidence type="ECO:0000313" key="2">
    <source>
        <dbReference type="EMBL" id="MFC7614581.1"/>
    </source>
</evidence>
<accession>A0ABW2TM56</accession>
<protein>
    <recommendedName>
        <fullName evidence="4">4-hydroxybenzoate polyprenyltransferase</fullName>
    </recommendedName>
</protein>
<feature type="transmembrane region" description="Helical" evidence="1">
    <location>
        <begin position="119"/>
        <end position="138"/>
    </location>
</feature>
<proteinExistence type="predicted"/>
<keyword evidence="1" id="KW-0812">Transmembrane</keyword>
<organism evidence="2 3">
    <name type="scientific">Actinokineospora soli</name>
    <dbReference type="NCBI Taxonomy" id="1048753"/>
    <lineage>
        <taxon>Bacteria</taxon>
        <taxon>Bacillati</taxon>
        <taxon>Actinomycetota</taxon>
        <taxon>Actinomycetes</taxon>
        <taxon>Pseudonocardiales</taxon>
        <taxon>Pseudonocardiaceae</taxon>
        <taxon>Actinokineospora</taxon>
    </lineage>
</organism>
<evidence type="ECO:0008006" key="4">
    <source>
        <dbReference type="Google" id="ProtNLM"/>
    </source>
</evidence>
<comment type="caution">
    <text evidence="2">The sequence shown here is derived from an EMBL/GenBank/DDBJ whole genome shotgun (WGS) entry which is preliminary data.</text>
</comment>
<feature type="transmembrane region" description="Helical" evidence="1">
    <location>
        <begin position="46"/>
        <end position="69"/>
    </location>
</feature>